<feature type="region of interest" description="Disordered" evidence="5">
    <location>
        <begin position="86"/>
        <end position="110"/>
    </location>
</feature>
<dbReference type="GO" id="GO:0046872">
    <property type="term" value="F:metal ion binding"/>
    <property type="evidence" value="ECO:0007669"/>
    <property type="project" value="UniProtKB-UniRule"/>
</dbReference>
<keyword evidence="7" id="KW-1185">Reference proteome</keyword>
<evidence type="ECO:0000256" key="3">
    <source>
        <dbReference type="ARBA" id="ARBA00022851"/>
    </source>
</evidence>
<reference evidence="6 7" key="1">
    <citation type="journal article" date="2016" name="Sci. Rep.">
        <title>The Dendrobium catenatum Lindl. genome sequence provides insights into polysaccharide synthase, floral development and adaptive evolution.</title>
        <authorList>
            <person name="Zhang G.Q."/>
            <person name="Xu Q."/>
            <person name="Bian C."/>
            <person name="Tsai W.C."/>
            <person name="Yeh C.M."/>
            <person name="Liu K.W."/>
            <person name="Yoshida K."/>
            <person name="Zhang L.S."/>
            <person name="Chang S.B."/>
            <person name="Chen F."/>
            <person name="Shi Y."/>
            <person name="Su Y.Y."/>
            <person name="Zhang Y.Q."/>
            <person name="Chen L.J."/>
            <person name="Yin Y."/>
            <person name="Lin M."/>
            <person name="Huang H."/>
            <person name="Deng H."/>
            <person name="Wang Z.W."/>
            <person name="Zhu S.L."/>
            <person name="Zhao X."/>
            <person name="Deng C."/>
            <person name="Niu S.C."/>
            <person name="Huang J."/>
            <person name="Wang M."/>
            <person name="Liu G.H."/>
            <person name="Yang H.J."/>
            <person name="Xiao X.J."/>
            <person name="Hsiao Y.Y."/>
            <person name="Wu W.L."/>
            <person name="Chen Y.Y."/>
            <person name="Mitsuda N."/>
            <person name="Ohme-Takagi M."/>
            <person name="Luo Y.B."/>
            <person name="Van de Peer Y."/>
            <person name="Liu Z.J."/>
        </authorList>
    </citation>
    <scope>NUCLEOTIDE SEQUENCE [LARGE SCALE GENOMIC DNA]</scope>
    <source>
        <tissue evidence="6">The whole plant</tissue>
    </source>
</reference>
<dbReference type="EMBL" id="KZ502136">
    <property type="protein sequence ID" value="PKU83138.1"/>
    <property type="molecule type" value="Genomic_DNA"/>
</dbReference>
<evidence type="ECO:0000313" key="6">
    <source>
        <dbReference type="EMBL" id="PKU83138.1"/>
    </source>
</evidence>
<evidence type="ECO:0000256" key="5">
    <source>
        <dbReference type="SAM" id="MobiDB-lite"/>
    </source>
</evidence>
<keyword evidence="2 4" id="KW-0479">Metal-binding</keyword>
<protein>
    <recommendedName>
        <fullName evidence="4">Metallothionein-like protein</fullName>
    </recommendedName>
</protein>
<comment type="similarity">
    <text evidence="1 4">Belongs to the metallothionein superfamily. Type 15 family.</text>
</comment>
<comment type="function">
    <text evidence="4">Metallothioneins have a high content of cysteine residues that bind various heavy metals.</text>
</comment>
<dbReference type="AlphaFoldDB" id="A0A2I0X5D4"/>
<organism evidence="6 7">
    <name type="scientific">Dendrobium catenatum</name>
    <dbReference type="NCBI Taxonomy" id="906689"/>
    <lineage>
        <taxon>Eukaryota</taxon>
        <taxon>Viridiplantae</taxon>
        <taxon>Streptophyta</taxon>
        <taxon>Embryophyta</taxon>
        <taxon>Tracheophyta</taxon>
        <taxon>Spermatophyta</taxon>
        <taxon>Magnoliopsida</taxon>
        <taxon>Liliopsida</taxon>
        <taxon>Asparagales</taxon>
        <taxon>Orchidaceae</taxon>
        <taxon>Epidendroideae</taxon>
        <taxon>Malaxideae</taxon>
        <taxon>Dendrobiinae</taxon>
        <taxon>Dendrobium</taxon>
    </lineage>
</organism>
<dbReference type="Pfam" id="PF01439">
    <property type="entry name" value="Metallothio_2"/>
    <property type="match status" value="1"/>
</dbReference>
<reference evidence="6 7" key="2">
    <citation type="journal article" date="2017" name="Nature">
        <title>The Apostasia genome and the evolution of orchids.</title>
        <authorList>
            <person name="Zhang G.Q."/>
            <person name="Liu K.W."/>
            <person name="Li Z."/>
            <person name="Lohaus R."/>
            <person name="Hsiao Y.Y."/>
            <person name="Niu S.C."/>
            <person name="Wang J.Y."/>
            <person name="Lin Y.C."/>
            <person name="Xu Q."/>
            <person name="Chen L.J."/>
            <person name="Yoshida K."/>
            <person name="Fujiwara S."/>
            <person name="Wang Z.W."/>
            <person name="Zhang Y.Q."/>
            <person name="Mitsuda N."/>
            <person name="Wang M."/>
            <person name="Liu G.H."/>
            <person name="Pecoraro L."/>
            <person name="Huang H.X."/>
            <person name="Xiao X.J."/>
            <person name="Lin M."/>
            <person name="Wu X.Y."/>
            <person name="Wu W.L."/>
            <person name="Chen Y.Y."/>
            <person name="Chang S.B."/>
            <person name="Sakamoto S."/>
            <person name="Ohme-Takagi M."/>
            <person name="Yagi M."/>
            <person name="Zeng S.J."/>
            <person name="Shen C.Y."/>
            <person name="Yeh C.M."/>
            <person name="Luo Y.B."/>
            <person name="Tsai W.C."/>
            <person name="Van de Peer Y."/>
            <person name="Liu Z.J."/>
        </authorList>
    </citation>
    <scope>NUCLEOTIDE SEQUENCE [LARGE SCALE GENOMIC DNA]</scope>
    <source>
        <tissue evidence="6">The whole plant</tissue>
    </source>
</reference>
<feature type="compositionally biased region" description="Low complexity" evidence="5">
    <location>
        <begin position="88"/>
        <end position="107"/>
    </location>
</feature>
<keyword evidence="3 4" id="KW-0480">Metal-thiolate cluster</keyword>
<evidence type="ECO:0000256" key="1">
    <source>
        <dbReference type="ARBA" id="ARBA00005802"/>
    </source>
</evidence>
<name>A0A2I0X5D4_9ASPA</name>
<dbReference type="InterPro" id="IPR000347">
    <property type="entry name" value="Metalthion_15p"/>
</dbReference>
<gene>
    <name evidence="6" type="ORF">MA16_Dca007796</name>
</gene>
<dbReference type="Proteomes" id="UP000233837">
    <property type="component" value="Unassembled WGS sequence"/>
</dbReference>
<evidence type="ECO:0000256" key="4">
    <source>
        <dbReference type="RuleBase" id="RU369052"/>
    </source>
</evidence>
<evidence type="ECO:0000313" key="7">
    <source>
        <dbReference type="Proteomes" id="UP000233837"/>
    </source>
</evidence>
<proteinExistence type="inferred from homology"/>
<evidence type="ECO:0000256" key="2">
    <source>
        <dbReference type="ARBA" id="ARBA00022723"/>
    </source>
</evidence>
<sequence>MSCCGGNCGCGSDCKCGSGCNGGGKLRRRPDNGPRSRSSKGVGFSISFFIASFPFLKKEKKKKTPDCMVLVVVALTRWPASRQQEQRTAAATASAATTAPATPATASEIESSQRGAKQLGVCACEASLLLSSSCLCERIIQVCRPLQGADYFLVPWPTNLIGSQQVQLLSCLCESNQ</sequence>
<accession>A0A2I0X5D4</accession>